<protein>
    <submittedName>
        <fullName evidence="1">Uncharacterized protein</fullName>
    </submittedName>
</protein>
<keyword evidence="2" id="KW-1185">Reference proteome</keyword>
<reference evidence="1 2" key="1">
    <citation type="submission" date="2023-02" db="EMBL/GenBank/DDBJ databases">
        <title>LHISI_Scaffold_Assembly.</title>
        <authorList>
            <person name="Stuart O.P."/>
            <person name="Cleave R."/>
            <person name="Magrath M.J.L."/>
            <person name="Mikheyev A.S."/>
        </authorList>
    </citation>
    <scope>NUCLEOTIDE SEQUENCE [LARGE SCALE GENOMIC DNA]</scope>
    <source>
        <strain evidence="1">Daus_M_001</strain>
        <tissue evidence="1">Leg muscle</tissue>
    </source>
</reference>
<proteinExistence type="predicted"/>
<name>A0ABQ9IMV1_9NEOP</name>
<accession>A0ABQ9IMV1</accession>
<comment type="caution">
    <text evidence="1">The sequence shown here is derived from an EMBL/GenBank/DDBJ whole genome shotgun (WGS) entry which is preliminary data.</text>
</comment>
<dbReference type="EMBL" id="JARBHB010000001">
    <property type="protein sequence ID" value="KAJ8897817.1"/>
    <property type="molecule type" value="Genomic_DNA"/>
</dbReference>
<gene>
    <name evidence="1" type="ORF">PR048_003170</name>
</gene>
<organism evidence="1 2">
    <name type="scientific">Dryococelus australis</name>
    <dbReference type="NCBI Taxonomy" id="614101"/>
    <lineage>
        <taxon>Eukaryota</taxon>
        <taxon>Metazoa</taxon>
        <taxon>Ecdysozoa</taxon>
        <taxon>Arthropoda</taxon>
        <taxon>Hexapoda</taxon>
        <taxon>Insecta</taxon>
        <taxon>Pterygota</taxon>
        <taxon>Neoptera</taxon>
        <taxon>Polyneoptera</taxon>
        <taxon>Phasmatodea</taxon>
        <taxon>Verophasmatodea</taxon>
        <taxon>Anareolatae</taxon>
        <taxon>Phasmatidae</taxon>
        <taxon>Eurycanthinae</taxon>
        <taxon>Dryococelus</taxon>
    </lineage>
</organism>
<dbReference type="Proteomes" id="UP001159363">
    <property type="component" value="Chromosome 1"/>
</dbReference>
<sequence length="97" mass="10270">MTALQYGGGGENVVVGLHASYQGEPCSKTGGVAPGFSHVGIVPDDAARLRVFSGISRFPRPCIPMLLKTALAVAEHKTLIIISGVRQELPMRTDKPQ</sequence>
<evidence type="ECO:0000313" key="2">
    <source>
        <dbReference type="Proteomes" id="UP001159363"/>
    </source>
</evidence>
<evidence type="ECO:0000313" key="1">
    <source>
        <dbReference type="EMBL" id="KAJ8897817.1"/>
    </source>
</evidence>